<feature type="region of interest" description="Disordered" evidence="1">
    <location>
        <begin position="47"/>
        <end position="88"/>
    </location>
</feature>
<accession>A0A2Z3JNZ1</accession>
<organism evidence="2 3">
    <name type="scientific">Deinococcus irradiatisoli</name>
    <dbReference type="NCBI Taxonomy" id="2202254"/>
    <lineage>
        <taxon>Bacteria</taxon>
        <taxon>Thermotogati</taxon>
        <taxon>Deinococcota</taxon>
        <taxon>Deinococci</taxon>
        <taxon>Deinococcales</taxon>
        <taxon>Deinococcaceae</taxon>
        <taxon>Deinococcus</taxon>
    </lineage>
</organism>
<protein>
    <recommendedName>
        <fullName evidence="4">DUF2946 domain-containing protein</fullName>
    </recommendedName>
</protein>
<dbReference type="KEGG" id="dez:DKM44_08430"/>
<dbReference type="EMBL" id="CP029494">
    <property type="protein sequence ID" value="AWN23248.1"/>
    <property type="molecule type" value="Genomic_DNA"/>
</dbReference>
<feature type="region of interest" description="Disordered" evidence="1">
    <location>
        <begin position="125"/>
        <end position="144"/>
    </location>
</feature>
<evidence type="ECO:0000313" key="2">
    <source>
        <dbReference type="EMBL" id="AWN23248.1"/>
    </source>
</evidence>
<sequence>MPRPAVLRVQRVLAALLWLLASLAYLTREQDMHGMAALAPDMPMVAASTPHPATRKMPAMPFSPEAGAARPRSGLQPDDPPAPPQHDHAGHCPFCFASAFALEAFTANLTALPLAERRFTNTLRPRAGHLPTARPSARAPPFWS</sequence>
<dbReference type="AlphaFoldDB" id="A0A2Z3JNZ1"/>
<evidence type="ECO:0008006" key="4">
    <source>
        <dbReference type="Google" id="ProtNLM"/>
    </source>
</evidence>
<keyword evidence="3" id="KW-1185">Reference proteome</keyword>
<dbReference type="Proteomes" id="UP000245368">
    <property type="component" value="Chromosome"/>
</dbReference>
<reference evidence="2 3" key="1">
    <citation type="submission" date="2018-05" db="EMBL/GenBank/DDBJ databases">
        <title>Complete Genome Sequence of Deinococcus sp. strain 17bor-2.</title>
        <authorList>
            <person name="Srinivasan S."/>
        </authorList>
    </citation>
    <scope>NUCLEOTIDE SEQUENCE [LARGE SCALE GENOMIC DNA]</scope>
    <source>
        <strain evidence="2 3">17bor-2</strain>
    </source>
</reference>
<proteinExistence type="predicted"/>
<evidence type="ECO:0000313" key="3">
    <source>
        <dbReference type="Proteomes" id="UP000245368"/>
    </source>
</evidence>
<evidence type="ECO:0000256" key="1">
    <source>
        <dbReference type="SAM" id="MobiDB-lite"/>
    </source>
</evidence>
<name>A0A2Z3JNZ1_9DEIO</name>
<dbReference type="RefSeq" id="WP_109826924.1">
    <property type="nucleotide sequence ID" value="NZ_CP029494.1"/>
</dbReference>
<gene>
    <name evidence="2" type="ORF">DKM44_08430</name>
</gene>